<dbReference type="AlphaFoldDB" id="A0A4C1WBF1"/>
<comment type="caution">
    <text evidence="3">The sequence shown here is derived from an EMBL/GenBank/DDBJ whole genome shotgun (WGS) entry which is preliminary data.</text>
</comment>
<organism evidence="3 4">
    <name type="scientific">Eumeta variegata</name>
    <name type="common">Bagworm moth</name>
    <name type="synonym">Eumeta japonica</name>
    <dbReference type="NCBI Taxonomy" id="151549"/>
    <lineage>
        <taxon>Eukaryota</taxon>
        <taxon>Metazoa</taxon>
        <taxon>Ecdysozoa</taxon>
        <taxon>Arthropoda</taxon>
        <taxon>Hexapoda</taxon>
        <taxon>Insecta</taxon>
        <taxon>Pterygota</taxon>
        <taxon>Neoptera</taxon>
        <taxon>Endopterygota</taxon>
        <taxon>Lepidoptera</taxon>
        <taxon>Glossata</taxon>
        <taxon>Ditrysia</taxon>
        <taxon>Tineoidea</taxon>
        <taxon>Psychidae</taxon>
        <taxon>Oiketicinae</taxon>
        <taxon>Eumeta</taxon>
    </lineage>
</organism>
<dbReference type="EMBL" id="BGZK01000529">
    <property type="protein sequence ID" value="GBP48706.1"/>
    <property type="molecule type" value="Genomic_DNA"/>
</dbReference>
<evidence type="ECO:0000313" key="3">
    <source>
        <dbReference type="EMBL" id="GBP48706.1"/>
    </source>
</evidence>
<feature type="chain" id="PRO_5020030676" evidence="2">
    <location>
        <begin position="19"/>
        <end position="123"/>
    </location>
</feature>
<name>A0A4C1WBF1_EUMVA</name>
<evidence type="ECO:0000256" key="2">
    <source>
        <dbReference type="SAM" id="SignalP"/>
    </source>
</evidence>
<evidence type="ECO:0000256" key="1">
    <source>
        <dbReference type="SAM" id="MobiDB-lite"/>
    </source>
</evidence>
<reference evidence="3 4" key="1">
    <citation type="journal article" date="2019" name="Commun. Biol.">
        <title>The bagworm genome reveals a unique fibroin gene that provides high tensile strength.</title>
        <authorList>
            <person name="Kono N."/>
            <person name="Nakamura H."/>
            <person name="Ohtoshi R."/>
            <person name="Tomita M."/>
            <person name="Numata K."/>
            <person name="Arakawa K."/>
        </authorList>
    </citation>
    <scope>NUCLEOTIDE SEQUENCE [LARGE SCALE GENOMIC DNA]</scope>
</reference>
<accession>A0A4C1WBF1</accession>
<evidence type="ECO:0000313" key="4">
    <source>
        <dbReference type="Proteomes" id="UP000299102"/>
    </source>
</evidence>
<protein>
    <submittedName>
        <fullName evidence="3">Uncharacterized protein</fullName>
    </submittedName>
</protein>
<keyword evidence="4" id="KW-1185">Reference proteome</keyword>
<gene>
    <name evidence="3" type="ORF">EVAR_88167_1</name>
</gene>
<feature type="signal peptide" evidence="2">
    <location>
        <begin position="1"/>
        <end position="18"/>
    </location>
</feature>
<keyword evidence="2" id="KW-0732">Signal</keyword>
<proteinExistence type="predicted"/>
<feature type="region of interest" description="Disordered" evidence="1">
    <location>
        <begin position="21"/>
        <end position="48"/>
    </location>
</feature>
<sequence>MITVLLLFYGRTWWELEATNDRGHQCGDGSGTDGQTRSPRHERESKISPQVWTGLERCGSDVGSAIFTARLLLVLGARNSRDHNRLCEHVEQAGPPCRAEESRVEPKSRVEPTVSLQRFTVTS</sequence>
<dbReference type="Proteomes" id="UP000299102">
    <property type="component" value="Unassembled WGS sequence"/>
</dbReference>